<dbReference type="Proteomes" id="UP000235943">
    <property type="component" value="Unassembled WGS sequence"/>
</dbReference>
<gene>
    <name evidence="1" type="ORF">C1J00_35685</name>
</gene>
<dbReference type="EMBL" id="POUC01000430">
    <property type="protein sequence ID" value="PNG17592.1"/>
    <property type="molecule type" value="Genomic_DNA"/>
</dbReference>
<protein>
    <submittedName>
        <fullName evidence="1">Uncharacterized protein</fullName>
    </submittedName>
</protein>
<dbReference type="AlphaFoldDB" id="A0A2N8TF03"/>
<keyword evidence="2" id="KW-1185">Reference proteome</keyword>
<organism evidence="1 2">
    <name type="scientific">Streptomyces cahuitamycinicus</name>
    <dbReference type="NCBI Taxonomy" id="2070367"/>
    <lineage>
        <taxon>Bacteria</taxon>
        <taxon>Bacillati</taxon>
        <taxon>Actinomycetota</taxon>
        <taxon>Actinomycetes</taxon>
        <taxon>Kitasatosporales</taxon>
        <taxon>Streptomycetaceae</taxon>
        <taxon>Streptomyces</taxon>
    </lineage>
</organism>
<comment type="caution">
    <text evidence="1">The sequence shown here is derived from an EMBL/GenBank/DDBJ whole genome shotgun (WGS) entry which is preliminary data.</text>
</comment>
<proteinExistence type="predicted"/>
<reference evidence="1 2" key="1">
    <citation type="submission" date="2018-01" db="EMBL/GenBank/DDBJ databases">
        <title>Draft genome sequence of Streptomyces sp. 13K301.</title>
        <authorList>
            <person name="Sahin N."/>
            <person name="Saygin H."/>
            <person name="Ay H."/>
        </authorList>
    </citation>
    <scope>NUCLEOTIDE SEQUENCE [LARGE SCALE GENOMIC DNA]</scope>
    <source>
        <strain evidence="1 2">13K301</strain>
    </source>
</reference>
<name>A0A2N8TF03_9ACTN</name>
<evidence type="ECO:0000313" key="2">
    <source>
        <dbReference type="Proteomes" id="UP000235943"/>
    </source>
</evidence>
<dbReference type="OrthoDB" id="4236253at2"/>
<evidence type="ECO:0000313" key="1">
    <source>
        <dbReference type="EMBL" id="PNG17592.1"/>
    </source>
</evidence>
<dbReference type="RefSeq" id="WP_102913093.1">
    <property type="nucleotide sequence ID" value="NZ_POUC01000430.1"/>
</dbReference>
<sequence length="85" mass="9413">MAGEVERVRKALRALEAIPDAMDRAAACAELLREWPELHRLVADVRQQAVRMAKTQGHTYREIGERMKVTGETAGQIAAGKNRAS</sequence>
<accession>A0A2N8TF03</accession>